<accession>A0ABX8RXK1</accession>
<name>A0ABX8RXK1_NOCIO</name>
<evidence type="ECO:0000313" key="2">
    <source>
        <dbReference type="EMBL" id="QXN93095.1"/>
    </source>
</evidence>
<evidence type="ECO:0000256" key="1">
    <source>
        <dbReference type="SAM" id="MobiDB-lite"/>
    </source>
</evidence>
<organism evidence="2 3">
    <name type="scientific">Nocardia iowensis</name>
    <dbReference type="NCBI Taxonomy" id="204891"/>
    <lineage>
        <taxon>Bacteria</taxon>
        <taxon>Bacillati</taxon>
        <taxon>Actinomycetota</taxon>
        <taxon>Actinomycetes</taxon>
        <taxon>Mycobacteriales</taxon>
        <taxon>Nocardiaceae</taxon>
        <taxon>Nocardia</taxon>
    </lineage>
</organism>
<feature type="compositionally biased region" description="Basic and acidic residues" evidence="1">
    <location>
        <begin position="16"/>
        <end position="28"/>
    </location>
</feature>
<dbReference type="Proteomes" id="UP000694257">
    <property type="component" value="Chromosome"/>
</dbReference>
<dbReference type="RefSeq" id="WP_218474854.1">
    <property type="nucleotide sequence ID" value="NZ_BAABJN010000001.1"/>
</dbReference>
<protein>
    <submittedName>
        <fullName evidence="2">Uncharacterized protein</fullName>
    </submittedName>
</protein>
<gene>
    <name evidence="2" type="ORF">KV110_08310</name>
</gene>
<keyword evidence="3" id="KW-1185">Reference proteome</keyword>
<dbReference type="EMBL" id="CP078145">
    <property type="protein sequence ID" value="QXN93095.1"/>
    <property type="molecule type" value="Genomic_DNA"/>
</dbReference>
<feature type="compositionally biased region" description="Low complexity" evidence="1">
    <location>
        <begin position="1"/>
        <end position="15"/>
    </location>
</feature>
<evidence type="ECO:0000313" key="3">
    <source>
        <dbReference type="Proteomes" id="UP000694257"/>
    </source>
</evidence>
<proteinExistence type="predicted"/>
<sequence length="70" mass="7588">MHAQAAKALARLADQPAHDHDHDPVLDEKSIAERTPVATFLARAVPEAQLPLTTLAERTVGRPLSQARKS</sequence>
<reference evidence="2 3" key="1">
    <citation type="submission" date="2021-07" db="EMBL/GenBank/DDBJ databases">
        <title>Whole Genome Sequence of Nocardia Iowensis.</title>
        <authorList>
            <person name="Lamm A."/>
            <person name="Collins-Fairclough A.M."/>
            <person name="Bunk B."/>
            <person name="Sproer C."/>
        </authorList>
    </citation>
    <scope>NUCLEOTIDE SEQUENCE [LARGE SCALE GENOMIC DNA]</scope>
    <source>
        <strain evidence="2 3">NRRL 5646</strain>
    </source>
</reference>
<feature type="region of interest" description="Disordered" evidence="1">
    <location>
        <begin position="1"/>
        <end position="28"/>
    </location>
</feature>